<name>A0ABW6VDW1_MICFU</name>
<organism evidence="4 5">
    <name type="scientific">Microtetraspora fusca</name>
    <dbReference type="NCBI Taxonomy" id="1997"/>
    <lineage>
        <taxon>Bacteria</taxon>
        <taxon>Bacillati</taxon>
        <taxon>Actinomycetota</taxon>
        <taxon>Actinomycetes</taxon>
        <taxon>Streptosporangiales</taxon>
        <taxon>Streptosporangiaceae</taxon>
        <taxon>Microtetraspora</taxon>
    </lineage>
</organism>
<dbReference type="RefSeq" id="WP_387346010.1">
    <property type="nucleotide sequence ID" value="NZ_JBIAXI010000024.1"/>
</dbReference>
<dbReference type="InterPro" id="IPR024455">
    <property type="entry name" value="Phage_capsid"/>
</dbReference>
<sequence>MTLTAVRDRLKTCNEALQEKVAQIEQIGSSFKEEEPGKWVISTEQAEAYRKAINEADELRGQIMADEKALGIFEFSGRPAGSPAAGAEAVEMAQTPAERKALSQRWLESDAYAEMKASGFRQFGQTATFDTSIHGTEVKDVYSSMAGTITIPSLGTPQNLGLTPRMLRPGRVRDLFPAEATSANMLYGLRETGYTNRAATVPERRAADGVSPPTGGPTDVFGLKPRSDLTIVPVTYPICTIAHIMYAHRNTLDDEPRLRGLIDRDMTDGVKMQEDWQILYGDGVGENLTGLFNTPGVQLYTGLASDRYSAQVRRAMTRAILAYFVPTGVVMHPLDWEELELEKDNNGAYVIAVSVAVGGEKRVWRLDVVDTPAIQEGKFVLGAWGFGAKLYDRQQVNIQISTENRDLFERNAVTIRCEERVGLVVDRPESFVIGSFTK</sequence>
<dbReference type="SUPFAM" id="SSF56563">
    <property type="entry name" value="Major capsid protein gp5"/>
    <property type="match status" value="1"/>
</dbReference>
<dbReference type="Gene3D" id="3.30.2400.10">
    <property type="entry name" value="Major capsid protein gp5"/>
    <property type="match status" value="1"/>
</dbReference>
<gene>
    <name evidence="4" type="ORF">ACFY05_32270</name>
</gene>
<evidence type="ECO:0000259" key="3">
    <source>
        <dbReference type="Pfam" id="PF05065"/>
    </source>
</evidence>
<dbReference type="Pfam" id="PF05065">
    <property type="entry name" value="Phage_capsid"/>
    <property type="match status" value="1"/>
</dbReference>
<feature type="domain" description="Phage capsid-like C-terminal" evidence="3">
    <location>
        <begin position="225"/>
        <end position="436"/>
    </location>
</feature>
<evidence type="ECO:0000256" key="1">
    <source>
        <dbReference type="ARBA" id="ARBA00004328"/>
    </source>
</evidence>
<comment type="caution">
    <text evidence="4">The sequence shown here is derived from an EMBL/GenBank/DDBJ whole genome shotgun (WGS) entry which is preliminary data.</text>
</comment>
<dbReference type="Gene3D" id="3.30.2320.10">
    <property type="entry name" value="hypothetical protein PF0899 domain"/>
    <property type="match status" value="1"/>
</dbReference>
<feature type="coiled-coil region" evidence="2">
    <location>
        <begin position="7"/>
        <end position="69"/>
    </location>
</feature>
<dbReference type="InterPro" id="IPR054612">
    <property type="entry name" value="Phage_capsid-like_C"/>
</dbReference>
<dbReference type="NCBIfam" id="TIGR01554">
    <property type="entry name" value="major_cap_HK97"/>
    <property type="match status" value="1"/>
</dbReference>
<proteinExistence type="predicted"/>
<reference evidence="4 5" key="1">
    <citation type="submission" date="2024-10" db="EMBL/GenBank/DDBJ databases">
        <title>The Natural Products Discovery Center: Release of the First 8490 Sequenced Strains for Exploring Actinobacteria Biosynthetic Diversity.</title>
        <authorList>
            <person name="Kalkreuter E."/>
            <person name="Kautsar S.A."/>
            <person name="Yang D."/>
            <person name="Bader C.D."/>
            <person name="Teijaro C.N."/>
            <person name="Fluegel L."/>
            <person name="Davis C.M."/>
            <person name="Simpson J.R."/>
            <person name="Lauterbach L."/>
            <person name="Steele A.D."/>
            <person name="Gui C."/>
            <person name="Meng S."/>
            <person name="Li G."/>
            <person name="Viehrig K."/>
            <person name="Ye F."/>
            <person name="Su P."/>
            <person name="Kiefer A.F."/>
            <person name="Nichols A."/>
            <person name="Cepeda A.J."/>
            <person name="Yan W."/>
            <person name="Fan B."/>
            <person name="Jiang Y."/>
            <person name="Adhikari A."/>
            <person name="Zheng C.-J."/>
            <person name="Schuster L."/>
            <person name="Cowan T.M."/>
            <person name="Smanski M.J."/>
            <person name="Chevrette M.G."/>
            <person name="De Carvalho L.P.S."/>
            <person name="Shen B."/>
        </authorList>
    </citation>
    <scope>NUCLEOTIDE SEQUENCE [LARGE SCALE GENOMIC DNA]</scope>
    <source>
        <strain evidence="4 5">NPDC001281</strain>
    </source>
</reference>
<evidence type="ECO:0000256" key="2">
    <source>
        <dbReference type="SAM" id="Coils"/>
    </source>
</evidence>
<evidence type="ECO:0000313" key="5">
    <source>
        <dbReference type="Proteomes" id="UP001602119"/>
    </source>
</evidence>
<keyword evidence="5" id="KW-1185">Reference proteome</keyword>
<keyword evidence="2" id="KW-0175">Coiled coil</keyword>
<dbReference type="Proteomes" id="UP001602119">
    <property type="component" value="Unassembled WGS sequence"/>
</dbReference>
<dbReference type="EMBL" id="JBIAXI010000024">
    <property type="protein sequence ID" value="MFF4777543.1"/>
    <property type="molecule type" value="Genomic_DNA"/>
</dbReference>
<protein>
    <submittedName>
        <fullName evidence="4">Phage major capsid protein</fullName>
    </submittedName>
</protein>
<comment type="subcellular location">
    <subcellularLocation>
        <location evidence="1">Virion</location>
    </subcellularLocation>
</comment>
<evidence type="ECO:0000313" key="4">
    <source>
        <dbReference type="EMBL" id="MFF4777543.1"/>
    </source>
</evidence>
<accession>A0ABW6VDW1</accession>